<evidence type="ECO:0000256" key="1">
    <source>
        <dbReference type="ARBA" id="ARBA00022729"/>
    </source>
</evidence>
<evidence type="ECO:0000259" key="3">
    <source>
        <dbReference type="Pfam" id="PF13505"/>
    </source>
</evidence>
<dbReference type="AlphaFoldDB" id="A0A6M2BUV1"/>
<accession>A0A6M2BUV1</accession>
<dbReference type="RefSeq" id="WP_166259144.1">
    <property type="nucleotide sequence ID" value="NZ_JAAMOW010000008.1"/>
</dbReference>
<dbReference type="Pfam" id="PF13505">
    <property type="entry name" value="OMP_b-brl"/>
    <property type="match status" value="1"/>
</dbReference>
<protein>
    <submittedName>
        <fullName evidence="4">Porin family protein</fullName>
    </submittedName>
</protein>
<feature type="domain" description="Outer membrane protein beta-barrel" evidence="3">
    <location>
        <begin position="7"/>
        <end position="181"/>
    </location>
</feature>
<dbReference type="Proteomes" id="UP000472676">
    <property type="component" value="Unassembled WGS sequence"/>
</dbReference>
<sequence>MKMTIAALCCCAALVPLAAQAEGPYVGASGLYANRPGYDDVNGSFGGKVFAGYRFAPFPLFLEASYLNTGDADVDPGYDGNDRLKLNFSGYTIGAGVFWPLDSFGSGLWLRGSYYDGDTKLKTPDDPQSGSSKLSTSGGSFAVGADWKFSPWTGVRFEYEDLIEPEDFADNESIGMFSLGVIFDFPVAREPRGRRPY</sequence>
<dbReference type="InterPro" id="IPR011250">
    <property type="entry name" value="OMP/PagP_B-barrel"/>
</dbReference>
<keyword evidence="5" id="KW-1185">Reference proteome</keyword>
<evidence type="ECO:0000313" key="5">
    <source>
        <dbReference type="Proteomes" id="UP000472676"/>
    </source>
</evidence>
<dbReference type="Gene3D" id="2.40.160.20">
    <property type="match status" value="1"/>
</dbReference>
<proteinExistence type="predicted"/>
<keyword evidence="1 2" id="KW-0732">Signal</keyword>
<evidence type="ECO:0000256" key="2">
    <source>
        <dbReference type="SAM" id="SignalP"/>
    </source>
</evidence>
<evidence type="ECO:0000313" key="4">
    <source>
        <dbReference type="EMBL" id="NGY06164.1"/>
    </source>
</evidence>
<reference evidence="4 5" key="1">
    <citation type="journal article" date="2014" name="Int. J. Syst. Evol. Microbiol.">
        <title>Solimonas terrae sp. nov., isolated from soil.</title>
        <authorList>
            <person name="Kim S.J."/>
            <person name="Moon J.Y."/>
            <person name="Weon H.Y."/>
            <person name="Ahn J.H."/>
            <person name="Chen W.M."/>
            <person name="Kwon S.W."/>
        </authorList>
    </citation>
    <scope>NUCLEOTIDE SEQUENCE [LARGE SCALE GENOMIC DNA]</scope>
    <source>
        <strain evidence="4 5">KIS83-12</strain>
    </source>
</reference>
<gene>
    <name evidence="4" type="ORF">G7Y85_15430</name>
</gene>
<feature type="chain" id="PRO_5026747226" evidence="2">
    <location>
        <begin position="22"/>
        <end position="197"/>
    </location>
</feature>
<name>A0A6M2BUV1_9GAMM</name>
<comment type="caution">
    <text evidence="4">The sequence shown here is derived from an EMBL/GenBank/DDBJ whole genome shotgun (WGS) entry which is preliminary data.</text>
</comment>
<dbReference type="SUPFAM" id="SSF56925">
    <property type="entry name" value="OMPA-like"/>
    <property type="match status" value="1"/>
</dbReference>
<feature type="signal peptide" evidence="2">
    <location>
        <begin position="1"/>
        <end position="21"/>
    </location>
</feature>
<dbReference type="InterPro" id="IPR027385">
    <property type="entry name" value="Beta-barrel_OMP"/>
</dbReference>
<dbReference type="EMBL" id="JAAMOW010000008">
    <property type="protein sequence ID" value="NGY06164.1"/>
    <property type="molecule type" value="Genomic_DNA"/>
</dbReference>
<organism evidence="4 5">
    <name type="scientific">Solimonas terrae</name>
    <dbReference type="NCBI Taxonomy" id="1396819"/>
    <lineage>
        <taxon>Bacteria</taxon>
        <taxon>Pseudomonadati</taxon>
        <taxon>Pseudomonadota</taxon>
        <taxon>Gammaproteobacteria</taxon>
        <taxon>Nevskiales</taxon>
        <taxon>Nevskiaceae</taxon>
        <taxon>Solimonas</taxon>
    </lineage>
</organism>